<dbReference type="Proteomes" id="UP000250369">
    <property type="component" value="Unassembled WGS sequence"/>
</dbReference>
<dbReference type="RefSeq" id="WP_113029613.1">
    <property type="nucleotide sequence ID" value="NZ_QMFB01000002.1"/>
</dbReference>
<proteinExistence type="predicted"/>
<keyword evidence="2" id="KW-1185">Reference proteome</keyword>
<evidence type="ECO:0000313" key="1">
    <source>
        <dbReference type="EMBL" id="RAV22207.1"/>
    </source>
</evidence>
<name>A0A329MWI7_9BACL</name>
<comment type="caution">
    <text evidence="1">The sequence shown here is derived from an EMBL/GenBank/DDBJ whole genome shotgun (WGS) entry which is preliminary data.</text>
</comment>
<reference evidence="1 2" key="1">
    <citation type="journal article" date="2009" name="Int. J. Syst. Evol. Microbiol.">
        <title>Paenibacillus contaminans sp. nov., isolated from a contaminated laboratory plate.</title>
        <authorList>
            <person name="Chou J.H."/>
            <person name="Lee J.H."/>
            <person name="Lin M.C."/>
            <person name="Chang P.S."/>
            <person name="Arun A.B."/>
            <person name="Young C.C."/>
            <person name="Chen W.M."/>
        </authorList>
    </citation>
    <scope>NUCLEOTIDE SEQUENCE [LARGE SCALE GENOMIC DNA]</scope>
    <source>
        <strain evidence="1 2">CKOBP-6</strain>
    </source>
</reference>
<accession>A0A329MWI7</accession>
<evidence type="ECO:0000313" key="2">
    <source>
        <dbReference type="Proteomes" id="UP000250369"/>
    </source>
</evidence>
<dbReference type="AlphaFoldDB" id="A0A329MWI7"/>
<organism evidence="1 2">
    <name type="scientific">Paenibacillus contaminans</name>
    <dbReference type="NCBI Taxonomy" id="450362"/>
    <lineage>
        <taxon>Bacteria</taxon>
        <taxon>Bacillati</taxon>
        <taxon>Bacillota</taxon>
        <taxon>Bacilli</taxon>
        <taxon>Bacillales</taxon>
        <taxon>Paenibacillaceae</taxon>
        <taxon>Paenibacillus</taxon>
    </lineage>
</organism>
<dbReference type="OrthoDB" id="9806592at2"/>
<sequence>MKLTRDNFQELLTPIHKKIIADEYAMIPEQYPTIFKVGTMDKKDQTYPHMGAFGRWSQNTEGNTINEDEMSEGEVASFEAQRRDKGYTVTWELTKDDLYGVLGGRGVGGSAKQLARGLRNTLERDAANVLNNGFANTGYDGAALFSNSHPLVDSSSVGDNLTTGALTPGNLKLGQTLMRNQVNQAGIKIQARAKRLITGPDLEFTALEITKSTNQAFEMSNTKNVIEGLLPIVMDEIDGDSWFLQDPNIDNLLFLFRERPWYDSQKLQKSVDFFMFGFTRYDVGYCDYLGLVGSQGA</sequence>
<protein>
    <submittedName>
        <fullName evidence="1">Uncharacterized protein</fullName>
    </submittedName>
</protein>
<dbReference type="EMBL" id="QMFB01000002">
    <property type="protein sequence ID" value="RAV22207.1"/>
    <property type="molecule type" value="Genomic_DNA"/>
</dbReference>
<gene>
    <name evidence="1" type="ORF">DQG23_04445</name>
</gene>
<dbReference type="Pfam" id="PF25209">
    <property type="entry name" value="Phage_capsid_4"/>
    <property type="match status" value="1"/>
</dbReference>